<dbReference type="EMBL" id="AJWJ01000004">
    <property type="protein sequence ID" value="KAF2078491.1"/>
    <property type="molecule type" value="Genomic_DNA"/>
</dbReference>
<dbReference type="AlphaFoldDB" id="A0A8J4QBE8"/>
<name>A0A8J4QBE8_9MYCE</name>
<evidence type="ECO:0000313" key="3">
    <source>
        <dbReference type="Proteomes" id="UP000695562"/>
    </source>
</evidence>
<dbReference type="PANTHER" id="PTHR32134">
    <property type="entry name" value="FNIP REPEAT-CONTAINING PROTEIN"/>
    <property type="match status" value="1"/>
</dbReference>
<sequence>MMTKNNNMLFYSIYKNSYLRSLIRAKVLQNRVIKIPGLKSFHLFDYQYLTLLSSDDKLRNNIFVSLTIVSIEDLLDYMGNYNTNKYPYIGIVNDLAIQCYALTHFNIVVPEGIHRLHLLIDNLMDQYQLPSSLTELSFSSRNKERIVGPISSECLEGILSNLPRNLKYLTIPSSLVMSKESNKQFVLPDTLVDLNFISIFKNFNRFVVSPSTTSSNRVYKGCGVVVDNIEGLLWLQDKRWISKCILFDRPIPESVFTDKLIPSHIRVLDIHMYSKPFIWDKDCLPSGLEELRIFASDINPNSLPCGLKKLKTRSFTRPLKAGDLPKQLEGLHIGNLNHDLNVEILPGTLKRLTIDSSSQLFIPFSLPIGLQILEMPNLVDSPFAKHSLPPSLTHLILPSFQGSFHAVGPLDNLKKLSLNVMNQSVSTILANVTTIDLSFKSIDQDVNLNDPCIQRFVKKIKN</sequence>
<protein>
    <recommendedName>
        <fullName evidence="4">FNIP repeat-containing protein</fullName>
    </recommendedName>
</protein>
<gene>
    <name evidence="2" type="ORF">CYY_000241</name>
</gene>
<comment type="caution">
    <text evidence="2">The sequence shown here is derived from an EMBL/GenBank/DDBJ whole genome shotgun (WGS) entry which is preliminary data.</text>
</comment>
<keyword evidence="1" id="KW-0677">Repeat</keyword>
<proteinExistence type="predicted"/>
<evidence type="ECO:0000313" key="2">
    <source>
        <dbReference type="EMBL" id="KAF2078491.1"/>
    </source>
</evidence>
<keyword evidence="3" id="KW-1185">Reference proteome</keyword>
<organism evidence="2 3">
    <name type="scientific">Polysphondylium violaceum</name>
    <dbReference type="NCBI Taxonomy" id="133409"/>
    <lineage>
        <taxon>Eukaryota</taxon>
        <taxon>Amoebozoa</taxon>
        <taxon>Evosea</taxon>
        <taxon>Eumycetozoa</taxon>
        <taxon>Dictyostelia</taxon>
        <taxon>Dictyosteliales</taxon>
        <taxon>Dictyosteliaceae</taxon>
        <taxon>Polysphondylium</taxon>
    </lineage>
</organism>
<dbReference type="InterPro" id="IPR008615">
    <property type="entry name" value="FNIP"/>
</dbReference>
<accession>A0A8J4QBE8</accession>
<dbReference type="OrthoDB" id="10394449at2759"/>
<dbReference type="InterPro" id="IPR051251">
    <property type="entry name" value="STK_FNIP-Repeat"/>
</dbReference>
<reference evidence="2" key="1">
    <citation type="submission" date="2020-01" db="EMBL/GenBank/DDBJ databases">
        <title>Development of genomics and gene disruption for Polysphondylium violaceum indicates a role for the polyketide synthase stlB in stalk morphogenesis.</title>
        <authorList>
            <person name="Narita B."/>
            <person name="Kawabe Y."/>
            <person name="Kin K."/>
            <person name="Saito T."/>
            <person name="Gibbs R."/>
            <person name="Kuspa A."/>
            <person name="Muzny D."/>
            <person name="Queller D."/>
            <person name="Richards S."/>
            <person name="Strassman J."/>
            <person name="Sucgang R."/>
            <person name="Worley K."/>
            <person name="Schaap P."/>
        </authorList>
    </citation>
    <scope>NUCLEOTIDE SEQUENCE</scope>
    <source>
        <strain evidence="2">QSvi11</strain>
    </source>
</reference>
<dbReference type="Pfam" id="PF05725">
    <property type="entry name" value="FNIP"/>
    <property type="match status" value="1"/>
</dbReference>
<dbReference type="PANTHER" id="PTHR32134:SF92">
    <property type="entry name" value="FNIP REPEAT-CONTAINING PROTEIN"/>
    <property type="match status" value="1"/>
</dbReference>
<evidence type="ECO:0000256" key="1">
    <source>
        <dbReference type="ARBA" id="ARBA00022737"/>
    </source>
</evidence>
<evidence type="ECO:0008006" key="4">
    <source>
        <dbReference type="Google" id="ProtNLM"/>
    </source>
</evidence>
<dbReference type="Proteomes" id="UP000695562">
    <property type="component" value="Unassembled WGS sequence"/>
</dbReference>